<comment type="caution">
    <text evidence="2">The sequence shown here is derived from an EMBL/GenBank/DDBJ whole genome shotgun (WGS) entry which is preliminary data.</text>
</comment>
<gene>
    <name evidence="2" type="ORF">J2S37_001363</name>
</gene>
<keyword evidence="1" id="KW-0472">Membrane</keyword>
<accession>A0ABU2B881</accession>
<sequence length="62" mass="7168">MNKSITLRIIGTLCGLMGLVSIQLQWPDWVLQLFMLMTLIIVFLIPHPKKNTSPTDNPHQYF</sequence>
<dbReference type="EMBL" id="JAVDYF010000001">
    <property type="protein sequence ID" value="MDR7354825.1"/>
    <property type="molecule type" value="Genomic_DNA"/>
</dbReference>
<dbReference type="Proteomes" id="UP001183619">
    <property type="component" value="Unassembled WGS sequence"/>
</dbReference>
<keyword evidence="1" id="KW-0812">Transmembrane</keyword>
<keyword evidence="1" id="KW-1133">Transmembrane helix</keyword>
<feature type="transmembrane region" description="Helical" evidence="1">
    <location>
        <begin position="29"/>
        <end position="45"/>
    </location>
</feature>
<organism evidence="2 3">
    <name type="scientific">Corynebacterium felinum</name>
    <dbReference type="NCBI Taxonomy" id="131318"/>
    <lineage>
        <taxon>Bacteria</taxon>
        <taxon>Bacillati</taxon>
        <taxon>Actinomycetota</taxon>
        <taxon>Actinomycetes</taxon>
        <taxon>Mycobacteriales</taxon>
        <taxon>Corynebacteriaceae</taxon>
        <taxon>Corynebacterium</taxon>
    </lineage>
</organism>
<protein>
    <submittedName>
        <fullName evidence="2">Membrane protein YccC</fullName>
    </submittedName>
</protein>
<evidence type="ECO:0000313" key="3">
    <source>
        <dbReference type="Proteomes" id="UP001183619"/>
    </source>
</evidence>
<evidence type="ECO:0000313" key="2">
    <source>
        <dbReference type="EMBL" id="MDR7354825.1"/>
    </source>
</evidence>
<proteinExistence type="predicted"/>
<keyword evidence="3" id="KW-1185">Reference proteome</keyword>
<dbReference type="RefSeq" id="WP_277104958.1">
    <property type="nucleotide sequence ID" value="NZ_BAAAJS010000040.1"/>
</dbReference>
<name>A0ABU2B881_9CORY</name>
<feature type="transmembrane region" description="Helical" evidence="1">
    <location>
        <begin position="5"/>
        <end position="23"/>
    </location>
</feature>
<reference evidence="2 3" key="1">
    <citation type="submission" date="2023-07" db="EMBL/GenBank/DDBJ databases">
        <title>Sequencing the genomes of 1000 actinobacteria strains.</title>
        <authorList>
            <person name="Klenk H.-P."/>
        </authorList>
    </citation>
    <scope>NUCLEOTIDE SEQUENCE [LARGE SCALE GENOMIC DNA]</scope>
    <source>
        <strain evidence="2 3">DSM 44508</strain>
    </source>
</reference>
<evidence type="ECO:0000256" key="1">
    <source>
        <dbReference type="SAM" id="Phobius"/>
    </source>
</evidence>